<sequence>MSASGSADSRLEAIRDILLEALSERESELTSLPDQVAGDTVAELLAVAQQLRATTRAVNTTRAKAEQRLNELMEVIVALVSFDYARKAAISDTNDVFDGMAAGLNMLGEELSVSTVSRAHVTNILESMDDAVFVVDAAGVIATANGAAGKLAGCPDEHLLGQPLSGILPGVAVGQLLDTGGARDVELVLSRGSEAITASLSASVLRDRGKTDGLVCVVRDVTQSKRLDAERWRLREAVQRQAVLVEELPRRSSRSPTRSSWCR</sequence>
<dbReference type="EMBL" id="PVNL01000147">
    <property type="protein sequence ID" value="PRP93609.1"/>
    <property type="molecule type" value="Genomic_DNA"/>
</dbReference>
<dbReference type="Pfam" id="PF08448">
    <property type="entry name" value="PAS_4"/>
    <property type="match status" value="1"/>
</dbReference>
<dbReference type="OrthoDB" id="5510189at2"/>
<dbReference type="NCBIfam" id="TIGR00229">
    <property type="entry name" value="sensory_box"/>
    <property type="match status" value="1"/>
</dbReference>
<protein>
    <submittedName>
        <fullName evidence="2">Sensory histidine kinase AtoS</fullName>
    </submittedName>
</protein>
<dbReference type="AlphaFoldDB" id="A0A2S9XL61"/>
<dbReference type="GO" id="GO:0016301">
    <property type="term" value="F:kinase activity"/>
    <property type="evidence" value="ECO:0007669"/>
    <property type="project" value="UniProtKB-KW"/>
</dbReference>
<comment type="caution">
    <text evidence="2">The sequence shown here is derived from an EMBL/GenBank/DDBJ whole genome shotgun (WGS) entry which is preliminary data.</text>
</comment>
<organism evidence="2 3">
    <name type="scientific">Enhygromyxa salina</name>
    <dbReference type="NCBI Taxonomy" id="215803"/>
    <lineage>
        <taxon>Bacteria</taxon>
        <taxon>Pseudomonadati</taxon>
        <taxon>Myxococcota</taxon>
        <taxon>Polyangia</taxon>
        <taxon>Nannocystales</taxon>
        <taxon>Nannocystaceae</taxon>
        <taxon>Enhygromyxa</taxon>
    </lineage>
</organism>
<dbReference type="RefSeq" id="WP_106094783.1">
    <property type="nucleotide sequence ID" value="NZ_PVNL01000147.1"/>
</dbReference>
<dbReference type="SUPFAM" id="SSF55785">
    <property type="entry name" value="PYP-like sensor domain (PAS domain)"/>
    <property type="match status" value="1"/>
</dbReference>
<name>A0A2S9XL61_9BACT</name>
<accession>A0A2S9XL61</accession>
<evidence type="ECO:0000313" key="2">
    <source>
        <dbReference type="EMBL" id="PRP93609.1"/>
    </source>
</evidence>
<gene>
    <name evidence="2" type="ORF">ENSA7_80370</name>
</gene>
<dbReference type="InterPro" id="IPR013656">
    <property type="entry name" value="PAS_4"/>
</dbReference>
<feature type="domain" description="PAS" evidence="1">
    <location>
        <begin position="117"/>
        <end position="162"/>
    </location>
</feature>
<dbReference type="Gene3D" id="3.30.450.20">
    <property type="entry name" value="PAS domain"/>
    <property type="match status" value="1"/>
</dbReference>
<proteinExistence type="predicted"/>
<dbReference type="Proteomes" id="UP000238823">
    <property type="component" value="Unassembled WGS sequence"/>
</dbReference>
<evidence type="ECO:0000259" key="1">
    <source>
        <dbReference type="PROSITE" id="PS50112"/>
    </source>
</evidence>
<dbReference type="InterPro" id="IPR000014">
    <property type="entry name" value="PAS"/>
</dbReference>
<dbReference type="PROSITE" id="PS50112">
    <property type="entry name" value="PAS"/>
    <property type="match status" value="1"/>
</dbReference>
<keyword evidence="2" id="KW-0808">Transferase</keyword>
<dbReference type="CDD" id="cd00130">
    <property type="entry name" value="PAS"/>
    <property type="match status" value="1"/>
</dbReference>
<reference evidence="2 3" key="1">
    <citation type="submission" date="2018-03" db="EMBL/GenBank/DDBJ databases">
        <title>Draft Genome Sequences of the Obligatory Marine Myxobacteria Enhygromyxa salina SWB007.</title>
        <authorList>
            <person name="Poehlein A."/>
            <person name="Moghaddam J.A."/>
            <person name="Harms H."/>
            <person name="Alanjari M."/>
            <person name="Koenig G.M."/>
            <person name="Daniel R."/>
            <person name="Schaeberle T.F."/>
        </authorList>
    </citation>
    <scope>NUCLEOTIDE SEQUENCE [LARGE SCALE GENOMIC DNA]</scope>
    <source>
        <strain evidence="2 3">SWB007</strain>
    </source>
</reference>
<keyword evidence="2" id="KW-0418">Kinase</keyword>
<dbReference type="SMART" id="SM00091">
    <property type="entry name" value="PAS"/>
    <property type="match status" value="1"/>
</dbReference>
<dbReference type="InterPro" id="IPR035965">
    <property type="entry name" value="PAS-like_dom_sf"/>
</dbReference>
<evidence type="ECO:0000313" key="3">
    <source>
        <dbReference type="Proteomes" id="UP000238823"/>
    </source>
</evidence>